<organism evidence="1 2">
    <name type="scientific">Undibacterium cyanobacteriorum</name>
    <dbReference type="NCBI Taxonomy" id="3073561"/>
    <lineage>
        <taxon>Bacteria</taxon>
        <taxon>Pseudomonadati</taxon>
        <taxon>Pseudomonadota</taxon>
        <taxon>Betaproteobacteria</taxon>
        <taxon>Burkholderiales</taxon>
        <taxon>Oxalobacteraceae</taxon>
        <taxon>Undibacterium</taxon>
    </lineage>
</organism>
<evidence type="ECO:0000313" key="2">
    <source>
        <dbReference type="Proteomes" id="UP001181355"/>
    </source>
</evidence>
<reference evidence="1" key="1">
    <citation type="submission" date="2023-09" db="EMBL/GenBank/DDBJ databases">
        <title>Undibacterium sp. 20NA77.5 isolated from freshwater.</title>
        <authorList>
            <person name="Le V."/>
            <person name="Ko S.-R."/>
            <person name="Ahn C.-Y."/>
            <person name="Oh H.-M."/>
        </authorList>
    </citation>
    <scope>NUCLEOTIDE SEQUENCE</scope>
    <source>
        <strain evidence="1">20NA77.5</strain>
    </source>
</reference>
<name>A0ABY9RIF2_9BURK</name>
<protein>
    <recommendedName>
        <fullName evidence="3">DUF2442 domain-containing protein</fullName>
    </recommendedName>
</protein>
<sequence>MKPDVALHYEVHTGRELEMMLRGDKPFAHFYDQHPEEPCEEVIPEQAFAPYVDAGTFEKFEYVELLRKPPRAQYSHVKGIRHVFYACIGEAWRFDAYVRMQLELAPNGWSIALECMQGRLLGYEDWQTDLHLERWRKHDNADRFPWLFVPEESDDHN</sequence>
<gene>
    <name evidence="1" type="ORF">RF679_15635</name>
</gene>
<accession>A0ABY9RIF2</accession>
<dbReference type="EMBL" id="CP133720">
    <property type="protein sequence ID" value="WMW80065.1"/>
    <property type="molecule type" value="Genomic_DNA"/>
</dbReference>
<evidence type="ECO:0000313" key="1">
    <source>
        <dbReference type="EMBL" id="WMW80065.1"/>
    </source>
</evidence>
<dbReference type="RefSeq" id="WP_309481558.1">
    <property type="nucleotide sequence ID" value="NZ_CP133720.1"/>
</dbReference>
<proteinExistence type="predicted"/>
<evidence type="ECO:0008006" key="3">
    <source>
        <dbReference type="Google" id="ProtNLM"/>
    </source>
</evidence>
<dbReference type="Proteomes" id="UP001181355">
    <property type="component" value="Chromosome"/>
</dbReference>
<keyword evidence="2" id="KW-1185">Reference proteome</keyword>